<reference evidence="7 8" key="1">
    <citation type="submission" date="2024-06" db="EMBL/GenBank/DDBJ databases">
        <authorList>
            <person name="Li Z."/>
            <person name="Jiang Y."/>
        </authorList>
    </citation>
    <scope>NUCLEOTIDE SEQUENCE [LARGE SCALE GENOMIC DNA]</scope>
    <source>
        <strain evidence="7 8">HSW-8</strain>
    </source>
</reference>
<dbReference type="Proteomes" id="UP001465331">
    <property type="component" value="Unassembled WGS sequence"/>
</dbReference>
<evidence type="ECO:0000313" key="8">
    <source>
        <dbReference type="Proteomes" id="UP001465331"/>
    </source>
</evidence>
<name>A0ABV2A7M3_9GAMM</name>
<keyword evidence="8" id="KW-1185">Reference proteome</keyword>
<keyword evidence="1" id="KW-0902">Two-component regulatory system</keyword>
<feature type="modified residue" description="4-aspartylphosphate" evidence="3">
    <location>
        <position position="53"/>
    </location>
</feature>
<dbReference type="SMART" id="SM00448">
    <property type="entry name" value="REC"/>
    <property type="match status" value="1"/>
</dbReference>
<dbReference type="Pfam" id="PF04397">
    <property type="entry name" value="LytTR"/>
    <property type="match status" value="1"/>
</dbReference>
<comment type="caution">
    <text evidence="7">The sequence shown here is derived from an EMBL/GenBank/DDBJ whole genome shotgun (WGS) entry which is preliminary data.</text>
</comment>
<protein>
    <submittedName>
        <fullName evidence="7">LytTR family DNA-binding domain-containing protein</fullName>
    </submittedName>
</protein>
<evidence type="ECO:0000259" key="6">
    <source>
        <dbReference type="PROSITE" id="PS50930"/>
    </source>
</evidence>
<dbReference type="InterPro" id="IPR011006">
    <property type="entry name" value="CheY-like_superfamily"/>
</dbReference>
<dbReference type="Gene3D" id="2.40.50.1020">
    <property type="entry name" value="LytTr DNA-binding domain"/>
    <property type="match status" value="1"/>
</dbReference>
<dbReference type="SUPFAM" id="SSF52172">
    <property type="entry name" value="CheY-like"/>
    <property type="match status" value="1"/>
</dbReference>
<dbReference type="PANTHER" id="PTHR48111">
    <property type="entry name" value="REGULATOR OF RPOS"/>
    <property type="match status" value="1"/>
</dbReference>
<dbReference type="PANTHER" id="PTHR48111:SF3">
    <property type="entry name" value="TRANSCRIPTIONAL REGULATORY PROTEIN BTSR"/>
    <property type="match status" value="1"/>
</dbReference>
<dbReference type="PROSITE" id="PS50930">
    <property type="entry name" value="HTH_LYTTR"/>
    <property type="match status" value="1"/>
</dbReference>
<keyword evidence="2 7" id="KW-0238">DNA-binding</keyword>
<dbReference type="GO" id="GO:0003677">
    <property type="term" value="F:DNA binding"/>
    <property type="evidence" value="ECO:0007669"/>
    <property type="project" value="UniProtKB-KW"/>
</dbReference>
<gene>
    <name evidence="7" type="ORF">ABSH63_04195</name>
</gene>
<dbReference type="Pfam" id="PF00072">
    <property type="entry name" value="Response_reg"/>
    <property type="match status" value="1"/>
</dbReference>
<dbReference type="InterPro" id="IPR001789">
    <property type="entry name" value="Sig_transdc_resp-reg_receiver"/>
</dbReference>
<dbReference type="PROSITE" id="PS50110">
    <property type="entry name" value="RESPONSE_REGULATORY"/>
    <property type="match status" value="1"/>
</dbReference>
<feature type="domain" description="Response regulatory" evidence="5">
    <location>
        <begin position="2"/>
        <end position="116"/>
    </location>
</feature>
<evidence type="ECO:0000256" key="3">
    <source>
        <dbReference type="PROSITE-ProRule" id="PRU00169"/>
    </source>
</evidence>
<dbReference type="InterPro" id="IPR039420">
    <property type="entry name" value="WalR-like"/>
</dbReference>
<evidence type="ECO:0000259" key="5">
    <source>
        <dbReference type="PROSITE" id="PS50110"/>
    </source>
</evidence>
<dbReference type="EMBL" id="JBEPIJ010000003">
    <property type="protein sequence ID" value="MES0873216.1"/>
    <property type="molecule type" value="Genomic_DNA"/>
</dbReference>
<dbReference type="InterPro" id="IPR007492">
    <property type="entry name" value="LytTR_DNA-bd_dom"/>
</dbReference>
<organism evidence="7 8">
    <name type="scientific">Sinimarinibacterium thermocellulolyticum</name>
    <dbReference type="NCBI Taxonomy" id="3170016"/>
    <lineage>
        <taxon>Bacteria</taxon>
        <taxon>Pseudomonadati</taxon>
        <taxon>Pseudomonadota</taxon>
        <taxon>Gammaproteobacteria</taxon>
        <taxon>Nevskiales</taxon>
        <taxon>Nevskiaceae</taxon>
        <taxon>Sinimarinibacterium</taxon>
    </lineage>
</organism>
<evidence type="ECO:0000256" key="4">
    <source>
        <dbReference type="SAM" id="MobiDB-lite"/>
    </source>
</evidence>
<dbReference type="Gene3D" id="3.40.50.2300">
    <property type="match status" value="1"/>
</dbReference>
<keyword evidence="3" id="KW-0597">Phosphoprotein</keyword>
<sequence length="247" mass="28049">MRVVIVDDEPLARERLRRLLQEFPGYEVVGEAGDGETALDVIDDEEPDLVLLDIRMGGIDGLQVGRQLAEMDVPPAVIFTTAYSEHALSAFDASAQGYLLKPIRLEKLRDALQRVRKPTRAQKPQGTSAAGDGKPKREFVLATTRDGLVRVPFDEILYFLADQKYTTVYHLHGEVLIEESLKTLEIDFAPLFLRVHRKALVNTRYIAGLERDRHGDPHHWLKLKHVADPLPVSRRRLAEVRRFLTET</sequence>
<evidence type="ECO:0000256" key="2">
    <source>
        <dbReference type="ARBA" id="ARBA00023125"/>
    </source>
</evidence>
<feature type="region of interest" description="Disordered" evidence="4">
    <location>
        <begin position="114"/>
        <end position="136"/>
    </location>
</feature>
<evidence type="ECO:0000256" key="1">
    <source>
        <dbReference type="ARBA" id="ARBA00023012"/>
    </source>
</evidence>
<accession>A0ABV2A7M3</accession>
<proteinExistence type="predicted"/>
<evidence type="ECO:0000313" key="7">
    <source>
        <dbReference type="EMBL" id="MES0873216.1"/>
    </source>
</evidence>
<dbReference type="RefSeq" id="WP_352887707.1">
    <property type="nucleotide sequence ID" value="NZ_JBEPIJ010000003.1"/>
</dbReference>
<feature type="domain" description="HTH LytTR-type" evidence="6">
    <location>
        <begin position="139"/>
        <end position="246"/>
    </location>
</feature>
<dbReference type="SMART" id="SM00850">
    <property type="entry name" value="LytTR"/>
    <property type="match status" value="1"/>
</dbReference>